<evidence type="ECO:0000313" key="2">
    <source>
        <dbReference type="EMBL" id="MDN4495067.1"/>
    </source>
</evidence>
<protein>
    <recommendedName>
        <fullName evidence="4">YfhD-like protein</fullName>
    </recommendedName>
</protein>
<organism evidence="2 3">
    <name type="scientific">Ureibacillus aquaedulcis</name>
    <dbReference type="NCBI Taxonomy" id="3058421"/>
    <lineage>
        <taxon>Bacteria</taxon>
        <taxon>Bacillati</taxon>
        <taxon>Bacillota</taxon>
        <taxon>Bacilli</taxon>
        <taxon>Bacillales</taxon>
        <taxon>Caryophanaceae</taxon>
        <taxon>Ureibacillus</taxon>
    </lineage>
</organism>
<evidence type="ECO:0000313" key="3">
    <source>
        <dbReference type="Proteomes" id="UP001172743"/>
    </source>
</evidence>
<dbReference type="RefSeq" id="WP_301139387.1">
    <property type="nucleotide sequence ID" value="NZ_JAUHTQ010000015.1"/>
</dbReference>
<dbReference type="EMBL" id="JAUHTQ010000015">
    <property type="protein sequence ID" value="MDN4495067.1"/>
    <property type="molecule type" value="Genomic_DNA"/>
</dbReference>
<sequence>MNKDQNSFLESKKEFADLPAKEKPDMVDSDSISLFDLHEDMQTVDAIPVAELNKRVKAEDDELITEVFRKESPDEKRHN</sequence>
<gene>
    <name evidence="2" type="ORF">QYB95_16050</name>
</gene>
<evidence type="ECO:0000256" key="1">
    <source>
        <dbReference type="SAM" id="MobiDB-lite"/>
    </source>
</evidence>
<comment type="caution">
    <text evidence="2">The sequence shown here is derived from an EMBL/GenBank/DDBJ whole genome shotgun (WGS) entry which is preliminary data.</text>
</comment>
<dbReference type="Proteomes" id="UP001172743">
    <property type="component" value="Unassembled WGS sequence"/>
</dbReference>
<feature type="region of interest" description="Disordered" evidence="1">
    <location>
        <begin position="1"/>
        <end position="26"/>
    </location>
</feature>
<accession>A0ABT8GUK1</accession>
<feature type="compositionally biased region" description="Basic and acidic residues" evidence="1">
    <location>
        <begin position="10"/>
        <end position="26"/>
    </location>
</feature>
<reference evidence="2" key="1">
    <citation type="submission" date="2023-07" db="EMBL/GenBank/DDBJ databases">
        <title>Ureibacillus sp. isolated from freshwater well.</title>
        <authorList>
            <person name="Kirdat K."/>
            <person name="Bhatt A."/>
            <person name="Teware R."/>
            <person name="Bhavsar Y."/>
            <person name="Yadav A."/>
        </authorList>
    </citation>
    <scope>NUCLEOTIDE SEQUENCE</scope>
    <source>
        <strain evidence="2">BA0131</strain>
    </source>
</reference>
<evidence type="ECO:0008006" key="4">
    <source>
        <dbReference type="Google" id="ProtNLM"/>
    </source>
</evidence>
<name>A0ABT8GUK1_9BACL</name>
<proteinExistence type="predicted"/>
<keyword evidence="3" id="KW-1185">Reference proteome</keyword>